<feature type="compositionally biased region" description="Basic and acidic residues" evidence="1">
    <location>
        <begin position="384"/>
        <end position="394"/>
    </location>
</feature>
<evidence type="ECO:0000256" key="1">
    <source>
        <dbReference type="SAM" id="MobiDB-lite"/>
    </source>
</evidence>
<evidence type="ECO:0008006" key="4">
    <source>
        <dbReference type="Google" id="ProtNLM"/>
    </source>
</evidence>
<dbReference type="EMBL" id="CADCXV010000806">
    <property type="protein sequence ID" value="CAB0035952.1"/>
    <property type="molecule type" value="Genomic_DNA"/>
</dbReference>
<dbReference type="Proteomes" id="UP000479190">
    <property type="component" value="Unassembled WGS sequence"/>
</dbReference>
<organism evidence="2 3">
    <name type="scientific">Trichogramma brassicae</name>
    <dbReference type="NCBI Taxonomy" id="86971"/>
    <lineage>
        <taxon>Eukaryota</taxon>
        <taxon>Metazoa</taxon>
        <taxon>Ecdysozoa</taxon>
        <taxon>Arthropoda</taxon>
        <taxon>Hexapoda</taxon>
        <taxon>Insecta</taxon>
        <taxon>Pterygota</taxon>
        <taxon>Neoptera</taxon>
        <taxon>Endopterygota</taxon>
        <taxon>Hymenoptera</taxon>
        <taxon>Apocrita</taxon>
        <taxon>Proctotrupomorpha</taxon>
        <taxon>Chalcidoidea</taxon>
        <taxon>Trichogrammatidae</taxon>
        <taxon>Trichogramma</taxon>
    </lineage>
</organism>
<feature type="region of interest" description="Disordered" evidence="1">
    <location>
        <begin position="164"/>
        <end position="263"/>
    </location>
</feature>
<reference evidence="2 3" key="1">
    <citation type="submission" date="2020-02" db="EMBL/GenBank/DDBJ databases">
        <authorList>
            <person name="Ferguson B K."/>
        </authorList>
    </citation>
    <scope>NUCLEOTIDE SEQUENCE [LARGE SCALE GENOMIC DNA]</scope>
</reference>
<evidence type="ECO:0000313" key="3">
    <source>
        <dbReference type="Proteomes" id="UP000479190"/>
    </source>
</evidence>
<sequence length="547" mass="59725">MSLKTKNLFCETNLELVNNEINFNWRIRNFCNFKNVEKQGLRSATFSAFDREWYLRLESTAYPNVRSIFASRWKRYALVRLVCLDAGADDVEAGELDYQLLVFNGEWKNVELCPLERSCVAAAGQSRQHNKAMTKGVIFDYNQELLKSSTDLVKKTTMISNVIPPSTHLDAHQLPGRAESDDAAGPGDGASLAPATLESAAARGQDADDAVGPAGRRVSHASQARPRPPTALSRSQALRHLGPVQSRRAAGLRRSARSPPGSLLSRLQAATGRFGQGWNDNAGIGCQVQSQRVQRLQEVFEDDAGQVSEEGARAPRRDAAGEAHTRHHRDVGGEKNGKDKKSRHGAGKQGADRLAQAQQAPGVQPEAGRGREAGAVDARARRRVLGDEEARVDGASRQARGQAQGHGQGRAAEAAESAQAVPRARSAAEARPARAAAGQAPQEGALRVVPIRGQEEVAGEGHREGREIEAVRGEDQGVVHRVVRAQARGEPQKIERKHPPLLRQQLDLRLDVHTGLLLVLLPELLRREDVGYLQKVLQHLYIIITNY</sequence>
<proteinExistence type="predicted"/>
<feature type="compositionally biased region" description="Low complexity" evidence="1">
    <location>
        <begin position="433"/>
        <end position="442"/>
    </location>
</feature>
<accession>A0A6H5ID85</accession>
<feature type="compositionally biased region" description="Basic and acidic residues" evidence="1">
    <location>
        <begin position="310"/>
        <end position="339"/>
    </location>
</feature>
<keyword evidence="3" id="KW-1185">Reference proteome</keyword>
<name>A0A6H5ID85_9HYME</name>
<protein>
    <recommendedName>
        <fullName evidence="4">MATH domain-containing protein</fullName>
    </recommendedName>
</protein>
<gene>
    <name evidence="2" type="ORF">TBRA_LOCUS7835</name>
</gene>
<feature type="compositionally biased region" description="Low complexity" evidence="1">
    <location>
        <begin position="395"/>
        <end position="425"/>
    </location>
</feature>
<evidence type="ECO:0000313" key="2">
    <source>
        <dbReference type="EMBL" id="CAB0035952.1"/>
    </source>
</evidence>
<feature type="region of interest" description="Disordered" evidence="1">
    <location>
        <begin position="301"/>
        <end position="442"/>
    </location>
</feature>
<dbReference type="AlphaFoldDB" id="A0A6H5ID85"/>